<keyword evidence="2" id="KW-0802">TPR repeat</keyword>
<evidence type="ECO:0000313" key="4">
    <source>
        <dbReference type="EMBL" id="OMJ90013.1"/>
    </source>
</evidence>
<sequence length="387" mass="44076">MESISETLTQLESYMQSLQSLQANRDTPSTIQLSKQIIDLVDSVPNPDQLSKSAKAKLAYYKGKALVITENYEKSAEELLSKSLKLDPTNWEAWSTLGEIFYYKKDYPQAKRCFEGSLEQSGPKKDTLRKLSIIYRFTTPNEDRKESVLKSIDIAKQALSLDLTDSESWYILGNAHLTNYFTNSPTYEELERSLKSYTQSLKYSIRPNPDLHFNKALALNAIEMFNEAFSELETAQNLDPQLDTRSKFVEFLKKLQNVQEMIQKKCNMKRKNINALVKSIPSSMKNPDNFQLSPLEGLQVGVNSKKMLSMKVLGYSNIEFPPVFVGCDCKGVFFAVSIYNYPKQSKISLGSTVFINEPVFMKVNTNGVEYDSIQVRDPNNLMVQGLR</sequence>
<reference evidence="4 5" key="1">
    <citation type="submission" date="2016-11" db="EMBL/GenBank/DDBJ databases">
        <title>The macronuclear genome of Stentor coeruleus: a giant cell with tiny introns.</title>
        <authorList>
            <person name="Slabodnick M."/>
            <person name="Ruby J.G."/>
            <person name="Reiff S.B."/>
            <person name="Swart E.C."/>
            <person name="Gosai S."/>
            <person name="Prabakaran S."/>
            <person name="Witkowska E."/>
            <person name="Larue G.E."/>
            <person name="Fisher S."/>
            <person name="Freeman R.M."/>
            <person name="Gunawardena J."/>
            <person name="Chu W."/>
            <person name="Stover N.A."/>
            <person name="Gregory B.D."/>
            <person name="Nowacki M."/>
            <person name="Derisi J."/>
            <person name="Roy S.W."/>
            <person name="Marshall W.F."/>
            <person name="Sood P."/>
        </authorList>
    </citation>
    <scope>NUCLEOTIDE SEQUENCE [LARGE SCALE GENOMIC DNA]</scope>
    <source>
        <strain evidence="4">WM001</strain>
    </source>
</reference>
<keyword evidence="5" id="KW-1185">Reference proteome</keyword>
<evidence type="ECO:0000256" key="1">
    <source>
        <dbReference type="ARBA" id="ARBA00022737"/>
    </source>
</evidence>
<keyword evidence="1" id="KW-0677">Repeat</keyword>
<dbReference type="OrthoDB" id="423589at2759"/>
<dbReference type="Proteomes" id="UP000187209">
    <property type="component" value="Unassembled WGS sequence"/>
</dbReference>
<accession>A0A1R2CLW3</accession>
<organism evidence="4 5">
    <name type="scientific">Stentor coeruleus</name>
    <dbReference type="NCBI Taxonomy" id="5963"/>
    <lineage>
        <taxon>Eukaryota</taxon>
        <taxon>Sar</taxon>
        <taxon>Alveolata</taxon>
        <taxon>Ciliophora</taxon>
        <taxon>Postciliodesmatophora</taxon>
        <taxon>Heterotrichea</taxon>
        <taxon>Heterotrichida</taxon>
        <taxon>Stentoridae</taxon>
        <taxon>Stentor</taxon>
    </lineage>
</organism>
<dbReference type="EMBL" id="MPUH01000112">
    <property type="protein sequence ID" value="OMJ90013.1"/>
    <property type="molecule type" value="Genomic_DNA"/>
</dbReference>
<dbReference type="AlphaFoldDB" id="A0A1R2CLW3"/>
<dbReference type="InterPro" id="IPR032076">
    <property type="entry name" value="TTC5_OB"/>
</dbReference>
<evidence type="ECO:0000313" key="5">
    <source>
        <dbReference type="Proteomes" id="UP000187209"/>
    </source>
</evidence>
<dbReference type="SUPFAM" id="SSF48452">
    <property type="entry name" value="TPR-like"/>
    <property type="match status" value="1"/>
</dbReference>
<dbReference type="Gene3D" id="1.25.40.10">
    <property type="entry name" value="Tetratricopeptide repeat domain"/>
    <property type="match status" value="1"/>
</dbReference>
<dbReference type="InterPro" id="IPR011990">
    <property type="entry name" value="TPR-like_helical_dom_sf"/>
</dbReference>
<feature type="domain" description="Tetratricopeptide repeat protein 5 OB fold" evidence="3">
    <location>
        <begin position="291"/>
        <end position="385"/>
    </location>
</feature>
<dbReference type="InterPro" id="IPR051012">
    <property type="entry name" value="CellSynth/LPSAsmb/PSIAsmb"/>
</dbReference>
<evidence type="ECO:0000256" key="2">
    <source>
        <dbReference type="ARBA" id="ARBA00022803"/>
    </source>
</evidence>
<name>A0A1R2CLW3_9CILI</name>
<comment type="caution">
    <text evidence="4">The sequence shown here is derived from an EMBL/GenBank/DDBJ whole genome shotgun (WGS) entry which is preliminary data.</text>
</comment>
<evidence type="ECO:0000259" key="3">
    <source>
        <dbReference type="Pfam" id="PF16669"/>
    </source>
</evidence>
<proteinExistence type="predicted"/>
<protein>
    <recommendedName>
        <fullName evidence="3">Tetratricopeptide repeat protein 5 OB fold domain-containing protein</fullName>
    </recommendedName>
</protein>
<dbReference type="Pfam" id="PF16669">
    <property type="entry name" value="TTC5_OB"/>
    <property type="match status" value="1"/>
</dbReference>
<gene>
    <name evidence="4" type="ORF">SteCoe_7691</name>
</gene>
<dbReference type="InterPro" id="IPR019734">
    <property type="entry name" value="TPR_rpt"/>
</dbReference>
<dbReference type="SMART" id="SM00028">
    <property type="entry name" value="TPR"/>
    <property type="match status" value="3"/>
</dbReference>
<dbReference type="PANTHER" id="PTHR45586">
    <property type="entry name" value="TPR REPEAT-CONTAINING PROTEIN PA4667"/>
    <property type="match status" value="1"/>
</dbReference>
<dbReference type="PANTHER" id="PTHR45586:SF1">
    <property type="entry name" value="LIPOPOLYSACCHARIDE ASSEMBLY PROTEIN B"/>
    <property type="match status" value="1"/>
</dbReference>